<keyword evidence="3" id="KW-1185">Reference proteome</keyword>
<proteinExistence type="predicted"/>
<keyword evidence="1" id="KW-1133">Transmembrane helix</keyword>
<reference evidence="2 3" key="1">
    <citation type="submission" date="2020-04" db="EMBL/GenBank/DDBJ databases">
        <title>Advantages and limits of metagenomic assembly and binning of a giant virus.</title>
        <authorList>
            <person name="Schulz F."/>
            <person name="Andreani J."/>
            <person name="Francis R."/>
            <person name="Boudjemaa H."/>
            <person name="Bou Khalil J.Y."/>
            <person name="Lee J."/>
            <person name="La Scola B."/>
            <person name="Woyke T."/>
        </authorList>
    </citation>
    <scope>NUCLEOTIDE SEQUENCE [LARGE SCALE GENOMIC DNA]</scope>
    <source>
        <strain evidence="2 3">FV1/VV64</strain>
    </source>
</reference>
<protein>
    <submittedName>
        <fullName evidence="2">Uncharacterized protein</fullName>
    </submittedName>
</protein>
<keyword evidence="1" id="KW-0472">Membrane</keyword>
<organism evidence="2 3">
    <name type="scientific">Fadolivirus FV1/VV64</name>
    <dbReference type="NCBI Taxonomy" id="3070911"/>
    <lineage>
        <taxon>Viruses</taxon>
        <taxon>Varidnaviria</taxon>
        <taxon>Bamfordvirae</taxon>
        <taxon>Nucleocytoviricota</taxon>
        <taxon>Megaviricetes</taxon>
        <taxon>Imitervirales</taxon>
        <taxon>Mimiviridae</taxon>
        <taxon>Klosneuvirinae</taxon>
        <taxon>Fadolivirus</taxon>
        <taxon>Fadolivirus algeromassiliense</taxon>
    </lineage>
</organism>
<sequence length="450" mass="53469">MVFPKKFKKVLRDNDLKDLDTVKEYLSISFQKRRSKKDYKIYINICKIYNQYPETIKDLLDCIPKLGYYKDYFYILMFSRNNELSEYIYDIVIKQLNEDLQNLKEGKQISTIGKWLPRENSKINQQCHFIDVFNSKFFPDCERFNARKRYRKLKTMLNDKIGTIEAKICTKQMDKIDFSKVSHNGLERNKETILKDDMAKVKLDAHIKSTLKRMSMSEFIKEVMTNMHDQETVNNLWEHNRFSMEIPYINRMMCNSVCIIDLSKDTYNDDAQYFAIGMALLTDQFSTLTNKTFVCNDNMVKLTGGVKEKIDQLTKFCGPCKPINISKYYDLVTKCNVENPCKNILFVSNKEIQNIEWLADKKMTLVQFKPYHEGYDIVFYNGTDIKQFRKYTIKQYGDNEMTIYENKSRNIKNIIDNSDELNDRQTPVNIILILFFIVAMLKLYGYLFIY</sequence>
<dbReference type="EMBL" id="MT418680">
    <property type="protein sequence ID" value="QKF94517.1"/>
    <property type="molecule type" value="Genomic_DNA"/>
</dbReference>
<dbReference type="Proteomes" id="UP001162001">
    <property type="component" value="Segment"/>
</dbReference>
<keyword evidence="1" id="KW-0812">Transmembrane</keyword>
<feature type="transmembrane region" description="Helical" evidence="1">
    <location>
        <begin position="430"/>
        <end position="449"/>
    </location>
</feature>
<evidence type="ECO:0000313" key="2">
    <source>
        <dbReference type="EMBL" id="QKF94517.1"/>
    </source>
</evidence>
<name>A0A7D3V935_9VIRU</name>
<evidence type="ECO:0000313" key="3">
    <source>
        <dbReference type="Proteomes" id="UP001162001"/>
    </source>
</evidence>
<gene>
    <name evidence="2" type="ORF">Fadolivirus_1_1059</name>
</gene>
<accession>A0A7D3V935</accession>
<evidence type="ECO:0000256" key="1">
    <source>
        <dbReference type="SAM" id="Phobius"/>
    </source>
</evidence>